<dbReference type="Gene3D" id="1.10.8.430">
    <property type="entry name" value="Helical domain of apoptotic protease-activating factors"/>
    <property type="match status" value="1"/>
</dbReference>
<accession>A0A022RKW4</accession>
<evidence type="ECO:0000259" key="11">
    <source>
        <dbReference type="Pfam" id="PF00931"/>
    </source>
</evidence>
<keyword evidence="9" id="KW-0611">Plant defense</keyword>
<evidence type="ECO:0000256" key="6">
    <source>
        <dbReference type="ARBA" id="ARBA00022667"/>
    </source>
</evidence>
<keyword evidence="10" id="KW-0067">ATP-binding</keyword>
<keyword evidence="6" id="KW-0381">Hypersensitive response</keyword>
<dbReference type="Gene3D" id="3.80.10.10">
    <property type="entry name" value="Ribonuclease Inhibitor"/>
    <property type="match status" value="1"/>
</dbReference>
<dbReference type="InterPro" id="IPR044974">
    <property type="entry name" value="Disease_R_plants"/>
</dbReference>
<evidence type="ECO:0000256" key="8">
    <source>
        <dbReference type="ARBA" id="ARBA00022741"/>
    </source>
</evidence>
<reference evidence="13 14" key="1">
    <citation type="journal article" date="2013" name="Proc. Natl. Acad. Sci. U.S.A.">
        <title>Fine-scale variation in meiotic recombination in Mimulus inferred from population shotgun sequencing.</title>
        <authorList>
            <person name="Hellsten U."/>
            <person name="Wright K.M."/>
            <person name="Jenkins J."/>
            <person name="Shu S."/>
            <person name="Yuan Y."/>
            <person name="Wessler S.R."/>
            <person name="Schmutz J."/>
            <person name="Willis J.H."/>
            <person name="Rokhsar D.S."/>
        </authorList>
    </citation>
    <scope>NUCLEOTIDE SEQUENCE [LARGE SCALE GENOMIC DNA]</scope>
    <source>
        <strain evidence="14">cv. DUN x IM62</strain>
    </source>
</reference>
<evidence type="ECO:0000256" key="3">
    <source>
        <dbReference type="ARBA" id="ARBA00008894"/>
    </source>
</evidence>
<dbReference type="InterPro" id="IPR042197">
    <property type="entry name" value="Apaf_helical"/>
</dbReference>
<comment type="subcellular location">
    <subcellularLocation>
        <location evidence="2">Cytoplasm</location>
    </subcellularLocation>
</comment>
<dbReference type="eggNOG" id="KOG4658">
    <property type="taxonomic scope" value="Eukaryota"/>
</dbReference>
<comment type="similarity">
    <text evidence="3">Belongs to the disease resistance NB-LRR family.</text>
</comment>
<dbReference type="GO" id="GO:0009626">
    <property type="term" value="P:plant-type hypersensitive response"/>
    <property type="evidence" value="ECO:0007669"/>
    <property type="project" value="UniProtKB-KW"/>
</dbReference>
<evidence type="ECO:0000256" key="4">
    <source>
        <dbReference type="ARBA" id="ARBA00022490"/>
    </source>
</evidence>
<keyword evidence="5" id="KW-0433">Leucine-rich repeat</keyword>
<feature type="domain" description="Disease resistance protein winged helix" evidence="12">
    <location>
        <begin position="412"/>
        <end position="482"/>
    </location>
</feature>
<evidence type="ECO:0000313" key="14">
    <source>
        <dbReference type="Proteomes" id="UP000030748"/>
    </source>
</evidence>
<comment type="function">
    <text evidence="1">Confers resistance to late blight (Phytophthora infestans) races carrying the avirulence gene Avr1. Resistance proteins guard the plant against pathogens that contain an appropriate avirulence protein via an indirect interaction with this avirulence protein. That triggers a defense system including the hypersensitive response, which restricts the pathogen growth.</text>
</comment>
<evidence type="ECO:0000313" key="13">
    <source>
        <dbReference type="EMBL" id="EYU39515.1"/>
    </source>
</evidence>
<evidence type="ECO:0000259" key="12">
    <source>
        <dbReference type="Pfam" id="PF23559"/>
    </source>
</evidence>
<feature type="domain" description="NB-ARC" evidence="11">
    <location>
        <begin position="165"/>
        <end position="324"/>
    </location>
</feature>
<dbReference type="InterPro" id="IPR027417">
    <property type="entry name" value="P-loop_NTPase"/>
</dbReference>
<evidence type="ECO:0000256" key="5">
    <source>
        <dbReference type="ARBA" id="ARBA00022614"/>
    </source>
</evidence>
<dbReference type="FunFam" id="1.10.10.10:FF:000322">
    <property type="entry name" value="Probable disease resistance protein At1g63360"/>
    <property type="match status" value="1"/>
</dbReference>
<keyword evidence="8" id="KW-0547">Nucleotide-binding</keyword>
<dbReference type="AlphaFoldDB" id="A0A022RKW4"/>
<dbReference type="Gene3D" id="3.40.50.300">
    <property type="entry name" value="P-loop containing nucleotide triphosphate hydrolases"/>
    <property type="match status" value="1"/>
</dbReference>
<dbReference type="PANTHER" id="PTHR23155">
    <property type="entry name" value="DISEASE RESISTANCE PROTEIN RP"/>
    <property type="match status" value="1"/>
</dbReference>
<dbReference type="Pfam" id="PF23559">
    <property type="entry name" value="WHD_DRP"/>
    <property type="match status" value="1"/>
</dbReference>
<dbReference type="Gene3D" id="1.20.5.4130">
    <property type="match status" value="1"/>
</dbReference>
<evidence type="ECO:0000256" key="9">
    <source>
        <dbReference type="ARBA" id="ARBA00022821"/>
    </source>
</evidence>
<evidence type="ECO:0000256" key="1">
    <source>
        <dbReference type="ARBA" id="ARBA00002074"/>
    </source>
</evidence>
<sequence length="817" mass="94210">MAYAALVSLSHTIDQFLNHHHHHHYSISNHQNQLQITSIHEYTIFLQVLFEDFPHKFVNSLEERIRVLANQAEDMIECFISEQILLANGSNTSPPPRFKFIACIVRVSKYNQNLCYDFDFHELEKLATEIEAVATEVMEITNHLRFFKDTRAVDSVFGFHGDLLAIKERLCGEPSKLQVIPIVGMGGIGKTTLARNAYLDPLIIECFDVRAWVTVSQDYSEEQILLGLLEIIPHVILTNVSNEEKVYKILKGRKYLIVMDDMWSTKVWDDVRRIFPDDDNGSRVVLTTRLLDVAAYADSSSPLHEIRLMDIDQSWDLLQSKAFAPGERCPYELEHIGKKIAGGCRGLPLAIVVIGGLLSTLSRTRSSWEEVAENVKWAINSTKDGHIEKILSLSYAHLPHHLRPCFLYIGAFPEDHEIRASKLVKLWAVEGFIMKSSVSKGFEEMGEEYLEDFVKRSLVLVSERKSNGKIKSCRLHDVIRQLCIGKAEQEKFLLHVTDRKVEEKNTIQNYRRLCITQFDLGCLGKIHGSTTRAIICFSRPTDSPPQNLRHLKFLRVLDLVYDHLNLYYGDQIAWIPSQVFESFHLRYFVFNFPSTPCGYMYKNILEGMSSLRNLQTLIVLSRKNKTCKVNLPFEIWSMPQLRHLVCNYFGQLPNPDQERETTCALENLHTLSAVTNLLCTKSIVQMIPNVKKLDRMRVIGSLPNLQVLKLRDCNYCWNQWETSEGGFLELKYLLICNSNLKYWITETSHFPRLISLVLHNFRYLEEIPDGIGEIPTLELIELKNCRKTLADSAERIQEEQQDYGNDAFQKNKGFFRK</sequence>
<proteinExistence type="inferred from homology"/>
<dbReference type="GO" id="GO:0005737">
    <property type="term" value="C:cytoplasm"/>
    <property type="evidence" value="ECO:0007669"/>
    <property type="project" value="UniProtKB-SubCell"/>
</dbReference>
<protein>
    <submittedName>
        <fullName evidence="13">Uncharacterized protein</fullName>
    </submittedName>
</protein>
<dbReference type="PANTHER" id="PTHR23155:SF1152">
    <property type="entry name" value="AAA+ ATPASE DOMAIN-CONTAINING PROTEIN"/>
    <property type="match status" value="1"/>
</dbReference>
<evidence type="ECO:0000256" key="10">
    <source>
        <dbReference type="ARBA" id="ARBA00022840"/>
    </source>
</evidence>
<organism evidence="13 14">
    <name type="scientific">Erythranthe guttata</name>
    <name type="common">Yellow monkey flower</name>
    <name type="synonym">Mimulus guttatus</name>
    <dbReference type="NCBI Taxonomy" id="4155"/>
    <lineage>
        <taxon>Eukaryota</taxon>
        <taxon>Viridiplantae</taxon>
        <taxon>Streptophyta</taxon>
        <taxon>Embryophyta</taxon>
        <taxon>Tracheophyta</taxon>
        <taxon>Spermatophyta</taxon>
        <taxon>Magnoliopsida</taxon>
        <taxon>eudicotyledons</taxon>
        <taxon>Gunneridae</taxon>
        <taxon>Pentapetalae</taxon>
        <taxon>asterids</taxon>
        <taxon>lamiids</taxon>
        <taxon>Lamiales</taxon>
        <taxon>Phrymaceae</taxon>
        <taxon>Erythranthe</taxon>
    </lineage>
</organism>
<dbReference type="GO" id="GO:0005524">
    <property type="term" value="F:ATP binding"/>
    <property type="evidence" value="ECO:0007669"/>
    <property type="project" value="UniProtKB-KW"/>
</dbReference>
<dbReference type="PRINTS" id="PR00364">
    <property type="entry name" value="DISEASERSIST"/>
</dbReference>
<dbReference type="InterPro" id="IPR032675">
    <property type="entry name" value="LRR_dom_sf"/>
</dbReference>
<evidence type="ECO:0000256" key="2">
    <source>
        <dbReference type="ARBA" id="ARBA00004496"/>
    </source>
</evidence>
<keyword evidence="4" id="KW-0963">Cytoplasm</keyword>
<keyword evidence="7" id="KW-0677">Repeat</keyword>
<dbReference type="Pfam" id="PF00931">
    <property type="entry name" value="NB-ARC"/>
    <property type="match status" value="1"/>
</dbReference>
<dbReference type="SUPFAM" id="SSF52047">
    <property type="entry name" value="RNI-like"/>
    <property type="match status" value="1"/>
</dbReference>
<dbReference type="GO" id="GO:0043531">
    <property type="term" value="F:ADP binding"/>
    <property type="evidence" value="ECO:0007669"/>
    <property type="project" value="InterPro"/>
</dbReference>
<dbReference type="Proteomes" id="UP000030748">
    <property type="component" value="Unassembled WGS sequence"/>
</dbReference>
<dbReference type="InterPro" id="IPR002182">
    <property type="entry name" value="NB-ARC"/>
</dbReference>
<keyword evidence="14" id="KW-1185">Reference proteome</keyword>
<dbReference type="InterPro" id="IPR036388">
    <property type="entry name" value="WH-like_DNA-bd_sf"/>
</dbReference>
<gene>
    <name evidence="13" type="ORF">MIMGU_mgv1a023519mg</name>
</gene>
<dbReference type="EMBL" id="KI630443">
    <property type="protein sequence ID" value="EYU39515.1"/>
    <property type="molecule type" value="Genomic_DNA"/>
</dbReference>
<dbReference type="Gene3D" id="1.10.10.10">
    <property type="entry name" value="Winged helix-like DNA-binding domain superfamily/Winged helix DNA-binding domain"/>
    <property type="match status" value="1"/>
</dbReference>
<name>A0A022RKW4_ERYGU</name>
<dbReference type="SUPFAM" id="SSF52540">
    <property type="entry name" value="P-loop containing nucleoside triphosphate hydrolases"/>
    <property type="match status" value="1"/>
</dbReference>
<evidence type="ECO:0000256" key="7">
    <source>
        <dbReference type="ARBA" id="ARBA00022737"/>
    </source>
</evidence>
<dbReference type="InterPro" id="IPR058922">
    <property type="entry name" value="WHD_DRP"/>
</dbReference>